<protein>
    <submittedName>
        <fullName evidence="2">M24 family metallopeptidase</fullName>
    </submittedName>
</protein>
<evidence type="ECO:0000313" key="2">
    <source>
        <dbReference type="EMBL" id="RQG96399.1"/>
    </source>
</evidence>
<accession>A0A3N6PB29</accession>
<dbReference type="InterPro" id="IPR036005">
    <property type="entry name" value="Creatinase/aminopeptidase-like"/>
</dbReference>
<dbReference type="Pfam" id="PF00557">
    <property type="entry name" value="Peptidase_M24"/>
    <property type="match status" value="1"/>
</dbReference>
<dbReference type="PANTHER" id="PTHR46112">
    <property type="entry name" value="AMINOPEPTIDASE"/>
    <property type="match status" value="1"/>
</dbReference>
<sequence>MTEGSTGRSGGRDDGDCTLEEFLEAELDARDGTAFVHAGPNRVPDLRYCVAAAAEGDSGSRWGQIDSPSGSLETDSLSRSKAADGLAIAIAFDGDRWSLESGLPASAPADRLAGELADRLEGETLLTPARIPHDAALFLERQGFSLASTDVLARARAKKAPTERERIATAQRAAAAGIRRAASALAEATVEDGWLRREETQLTRERLRIAIDEGIVSAGGYPAGNTVVESGTDAGELRPGEPIVLEVAPREPTGYHGALARTLVVDADGGRERRAHVAVTQALRSARAMLTAGSESVTAVEADLEAEIRAFGEDGPIETRVSGLGLETAERPLEGSDDVEPGTIVRLEAATRLADGVWVRIADSIEKTADGAAVLEAPSRSLEPTTVLE</sequence>
<dbReference type="Proteomes" id="UP000282323">
    <property type="component" value="Unassembled WGS sequence"/>
</dbReference>
<dbReference type="RefSeq" id="WP_124194467.1">
    <property type="nucleotide sequence ID" value="NZ_REGA01000003.1"/>
</dbReference>
<dbReference type="EMBL" id="REGA01000003">
    <property type="protein sequence ID" value="RQG96399.1"/>
    <property type="molecule type" value="Genomic_DNA"/>
</dbReference>
<feature type="domain" description="Peptidase M24" evidence="1">
    <location>
        <begin position="166"/>
        <end position="365"/>
    </location>
</feature>
<comment type="caution">
    <text evidence="2">The sequence shown here is derived from an EMBL/GenBank/DDBJ whole genome shotgun (WGS) entry which is preliminary data.</text>
</comment>
<name>A0A3N6PB29_NATCH</name>
<gene>
    <name evidence="2" type="ORF">EA473_04555</name>
</gene>
<dbReference type="Gene3D" id="3.90.230.10">
    <property type="entry name" value="Creatinase/methionine aminopeptidase superfamily"/>
    <property type="match status" value="1"/>
</dbReference>
<proteinExistence type="predicted"/>
<evidence type="ECO:0000259" key="1">
    <source>
        <dbReference type="Pfam" id="PF00557"/>
    </source>
</evidence>
<organism evidence="2 3">
    <name type="scientific">Natrarchaeobius chitinivorans</name>
    <dbReference type="NCBI Taxonomy" id="1679083"/>
    <lineage>
        <taxon>Archaea</taxon>
        <taxon>Methanobacteriati</taxon>
        <taxon>Methanobacteriota</taxon>
        <taxon>Stenosarchaea group</taxon>
        <taxon>Halobacteria</taxon>
        <taxon>Halobacteriales</taxon>
        <taxon>Natrialbaceae</taxon>
        <taxon>Natrarchaeobius</taxon>
    </lineage>
</organism>
<dbReference type="OrthoDB" id="200535at2157"/>
<dbReference type="SUPFAM" id="SSF55920">
    <property type="entry name" value="Creatinase/aminopeptidase"/>
    <property type="match status" value="1"/>
</dbReference>
<dbReference type="AlphaFoldDB" id="A0A3N6PB29"/>
<evidence type="ECO:0000313" key="3">
    <source>
        <dbReference type="Proteomes" id="UP000282323"/>
    </source>
</evidence>
<dbReference type="PANTHER" id="PTHR46112:SF2">
    <property type="entry name" value="XAA-PRO AMINOPEPTIDASE P-RELATED"/>
    <property type="match status" value="1"/>
</dbReference>
<reference evidence="2 3" key="1">
    <citation type="submission" date="2018-10" db="EMBL/GenBank/DDBJ databases">
        <title>Natrarchaeobius chitinivorans gen. nov., sp. nov., and Natrarchaeobius haloalkaliphilus sp. nov., alkaliphilic, chitin-utilizing haloarchaea from hypersaline alkaline lakes.</title>
        <authorList>
            <person name="Sorokin D.Y."/>
            <person name="Elcheninov A.G."/>
            <person name="Kostrikina N.A."/>
            <person name="Bale N.J."/>
            <person name="Sinninghe Damste J.S."/>
            <person name="Khijniak T.V."/>
            <person name="Kublanov I.V."/>
            <person name="Toshchakov S.V."/>
        </authorList>
    </citation>
    <scope>NUCLEOTIDE SEQUENCE [LARGE SCALE GENOMIC DNA]</scope>
    <source>
        <strain evidence="2 3">AArcht4T</strain>
    </source>
</reference>
<dbReference type="InterPro" id="IPR050659">
    <property type="entry name" value="Peptidase_M24B"/>
</dbReference>
<dbReference type="CDD" id="cd01066">
    <property type="entry name" value="APP_MetAP"/>
    <property type="match status" value="1"/>
</dbReference>
<dbReference type="InterPro" id="IPR000994">
    <property type="entry name" value="Pept_M24"/>
</dbReference>
<keyword evidence="3" id="KW-1185">Reference proteome</keyword>